<dbReference type="PROSITE" id="PS50088">
    <property type="entry name" value="ANK_REPEAT"/>
    <property type="match status" value="1"/>
</dbReference>
<evidence type="ECO:0000313" key="4">
    <source>
        <dbReference type="Proteomes" id="UP000750711"/>
    </source>
</evidence>
<dbReference type="PANTHER" id="PTHR10039">
    <property type="entry name" value="AMELOGENIN"/>
    <property type="match status" value="1"/>
</dbReference>
<dbReference type="SUPFAM" id="SSF48403">
    <property type="entry name" value="Ankyrin repeat"/>
    <property type="match status" value="1"/>
</dbReference>
<feature type="repeat" description="ANK" evidence="1">
    <location>
        <begin position="223"/>
        <end position="256"/>
    </location>
</feature>
<accession>A0A9P8RQP1</accession>
<proteinExistence type="predicted"/>
<dbReference type="InterPro" id="IPR002110">
    <property type="entry name" value="Ankyrin_rpt"/>
</dbReference>
<dbReference type="PANTHER" id="PTHR10039:SF15">
    <property type="entry name" value="NACHT DOMAIN-CONTAINING PROTEIN"/>
    <property type="match status" value="1"/>
</dbReference>
<dbReference type="EMBL" id="JAGHQM010000543">
    <property type="protein sequence ID" value="KAH0559680.1"/>
    <property type="molecule type" value="Genomic_DNA"/>
</dbReference>
<feature type="non-terminal residue" evidence="3">
    <location>
        <position position="258"/>
    </location>
</feature>
<feature type="domain" description="GPI inositol-deacylase winged helix" evidence="2">
    <location>
        <begin position="11"/>
        <end position="87"/>
    </location>
</feature>
<evidence type="ECO:0000313" key="3">
    <source>
        <dbReference type="EMBL" id="KAH0559680.1"/>
    </source>
</evidence>
<reference evidence="3" key="1">
    <citation type="submission" date="2021-03" db="EMBL/GenBank/DDBJ databases">
        <title>Comparative genomics and phylogenomic investigation of the class Geoglossomycetes provide insights into ecological specialization and systematics.</title>
        <authorList>
            <person name="Melie T."/>
            <person name="Pirro S."/>
            <person name="Miller A.N."/>
            <person name="Quandt A."/>
        </authorList>
    </citation>
    <scope>NUCLEOTIDE SEQUENCE</scope>
    <source>
        <strain evidence="3">CAQ_001_2017</strain>
    </source>
</reference>
<sequence length="258" mass="29134">MDRINGQKPGLKELAMKVLSWITCTKRPLTVSELQHALATKVGKTALDKGDLPHIGDMIAVCSGLVTIDKESSIIRLVHYTTQEYFQQMQEYWFPNAESNITEICITYLSFSIFENGFCETDEAFEERLLTNQLCDYAAHYWGYHARKVMVPCQSVIEFLEDAAKVEASSQALMASKRWSLHLGYSQQVPRRMTGLHIAAYFGIQEAIKVLLGVQRPNLEDSYGRTALSLAAVNGHEAVVQLLLDKEGIDFNCKDTRY</sequence>
<dbReference type="InterPro" id="IPR054471">
    <property type="entry name" value="GPIID_WHD"/>
</dbReference>
<dbReference type="SMART" id="SM00248">
    <property type="entry name" value="ANK"/>
    <property type="match status" value="2"/>
</dbReference>
<dbReference type="PROSITE" id="PS50297">
    <property type="entry name" value="ANK_REP_REGION"/>
    <property type="match status" value="1"/>
</dbReference>
<dbReference type="Pfam" id="PF12796">
    <property type="entry name" value="Ank_2"/>
    <property type="match status" value="1"/>
</dbReference>
<comment type="caution">
    <text evidence="3">The sequence shown here is derived from an EMBL/GenBank/DDBJ whole genome shotgun (WGS) entry which is preliminary data.</text>
</comment>
<dbReference type="Gene3D" id="1.25.40.20">
    <property type="entry name" value="Ankyrin repeat-containing domain"/>
    <property type="match status" value="1"/>
</dbReference>
<dbReference type="AlphaFoldDB" id="A0A9P8RQP1"/>
<dbReference type="Pfam" id="PF22939">
    <property type="entry name" value="WHD_GPIID"/>
    <property type="match status" value="1"/>
</dbReference>
<evidence type="ECO:0000259" key="2">
    <source>
        <dbReference type="Pfam" id="PF22939"/>
    </source>
</evidence>
<protein>
    <recommendedName>
        <fullName evidence="2">GPI inositol-deacylase winged helix domain-containing protein</fullName>
    </recommendedName>
</protein>
<dbReference type="InterPro" id="IPR036770">
    <property type="entry name" value="Ankyrin_rpt-contain_sf"/>
</dbReference>
<organism evidence="3 4">
    <name type="scientific">Trichoglossum hirsutum</name>
    <dbReference type="NCBI Taxonomy" id="265104"/>
    <lineage>
        <taxon>Eukaryota</taxon>
        <taxon>Fungi</taxon>
        <taxon>Dikarya</taxon>
        <taxon>Ascomycota</taxon>
        <taxon>Pezizomycotina</taxon>
        <taxon>Geoglossomycetes</taxon>
        <taxon>Geoglossales</taxon>
        <taxon>Geoglossaceae</taxon>
        <taxon>Trichoglossum</taxon>
    </lineage>
</organism>
<dbReference type="Proteomes" id="UP000750711">
    <property type="component" value="Unassembled WGS sequence"/>
</dbReference>
<evidence type="ECO:0000256" key="1">
    <source>
        <dbReference type="PROSITE-ProRule" id="PRU00023"/>
    </source>
</evidence>
<keyword evidence="1" id="KW-0040">ANK repeat</keyword>
<keyword evidence="4" id="KW-1185">Reference proteome</keyword>
<name>A0A9P8RQP1_9PEZI</name>
<gene>
    <name evidence="3" type="ORF">GP486_003800</name>
</gene>